<dbReference type="Pfam" id="PF00415">
    <property type="entry name" value="RCC1"/>
    <property type="match status" value="1"/>
</dbReference>
<feature type="repeat" description="RCC1" evidence="1">
    <location>
        <begin position="1257"/>
        <end position="1332"/>
    </location>
</feature>
<feature type="region of interest" description="Disordered" evidence="2">
    <location>
        <begin position="727"/>
        <end position="777"/>
    </location>
</feature>
<dbReference type="PANTHER" id="PTHR45982">
    <property type="entry name" value="REGULATOR OF CHROMOSOME CONDENSATION"/>
    <property type="match status" value="1"/>
</dbReference>
<dbReference type="PANTHER" id="PTHR45982:SF1">
    <property type="entry name" value="REGULATOR OF CHROMOSOME CONDENSATION"/>
    <property type="match status" value="1"/>
</dbReference>
<feature type="compositionally biased region" description="Low complexity" evidence="2">
    <location>
        <begin position="480"/>
        <end position="490"/>
    </location>
</feature>
<dbReference type="InterPro" id="IPR051553">
    <property type="entry name" value="Ran_GTPase-activating"/>
</dbReference>
<feature type="compositionally biased region" description="Low complexity" evidence="2">
    <location>
        <begin position="748"/>
        <end position="777"/>
    </location>
</feature>
<comment type="caution">
    <text evidence="3">The sequence shown here is derived from an EMBL/GenBank/DDBJ whole genome shotgun (WGS) entry which is preliminary data.</text>
</comment>
<protein>
    <submittedName>
        <fullName evidence="3">Uncharacterized protein</fullName>
    </submittedName>
</protein>
<evidence type="ECO:0000313" key="4">
    <source>
        <dbReference type="Proteomes" id="UP000654075"/>
    </source>
</evidence>
<dbReference type="InterPro" id="IPR009091">
    <property type="entry name" value="RCC1/BLIP-II"/>
</dbReference>
<feature type="repeat" description="RCC1" evidence="1">
    <location>
        <begin position="1333"/>
        <end position="1363"/>
    </location>
</feature>
<dbReference type="PRINTS" id="PR00633">
    <property type="entry name" value="RCCNDNSATION"/>
</dbReference>
<feature type="region of interest" description="Disordered" evidence="2">
    <location>
        <begin position="313"/>
        <end position="336"/>
    </location>
</feature>
<dbReference type="EMBL" id="CAJNNV010026060">
    <property type="protein sequence ID" value="CAE8617097.1"/>
    <property type="molecule type" value="Genomic_DNA"/>
</dbReference>
<dbReference type="PROSITE" id="PS50012">
    <property type="entry name" value="RCC1_3"/>
    <property type="match status" value="3"/>
</dbReference>
<feature type="repeat" description="RCC1" evidence="1">
    <location>
        <begin position="1176"/>
        <end position="1256"/>
    </location>
</feature>
<feature type="region of interest" description="Disordered" evidence="2">
    <location>
        <begin position="905"/>
        <end position="938"/>
    </location>
</feature>
<dbReference type="InterPro" id="IPR000408">
    <property type="entry name" value="Reg_chr_condens"/>
</dbReference>
<proteinExistence type="predicted"/>
<feature type="region of interest" description="Disordered" evidence="2">
    <location>
        <begin position="18"/>
        <end position="41"/>
    </location>
</feature>
<dbReference type="SUPFAM" id="SSF50985">
    <property type="entry name" value="RCC1/BLIP-II"/>
    <property type="match status" value="1"/>
</dbReference>
<dbReference type="Gene3D" id="2.130.10.30">
    <property type="entry name" value="Regulator of chromosome condensation 1/beta-lactamase-inhibitor protein II"/>
    <property type="match status" value="1"/>
</dbReference>
<accession>A0A813FY42</accession>
<dbReference type="OrthoDB" id="8068875at2759"/>
<keyword evidence="4" id="KW-1185">Reference proteome</keyword>
<name>A0A813FY42_POLGL</name>
<evidence type="ECO:0000256" key="2">
    <source>
        <dbReference type="SAM" id="MobiDB-lite"/>
    </source>
</evidence>
<evidence type="ECO:0000256" key="1">
    <source>
        <dbReference type="PROSITE-ProRule" id="PRU00235"/>
    </source>
</evidence>
<reference evidence="3" key="1">
    <citation type="submission" date="2021-02" db="EMBL/GenBank/DDBJ databases">
        <authorList>
            <person name="Dougan E. K."/>
            <person name="Rhodes N."/>
            <person name="Thang M."/>
            <person name="Chan C."/>
        </authorList>
    </citation>
    <scope>NUCLEOTIDE SEQUENCE</scope>
</reference>
<feature type="region of interest" description="Disordered" evidence="2">
    <location>
        <begin position="466"/>
        <end position="490"/>
    </location>
</feature>
<feature type="non-terminal residue" evidence="3">
    <location>
        <position position="1"/>
    </location>
</feature>
<sequence length="1363" mass="144070">MADENLQQALLEAIEASRSSPEELAEAARNGESQTAAVDWEPRQATASSDIPVAENLWPLTVAGFQLQGIHFRIISCEDEWQTICAEVRRVRGLTGPGARLLVAVEGLGVRLAASPALPPLEHDVSTGGGTPKDSCTRWLLAHLRWLQVAPPEDLRDLDRWSAEMPNPRELLSLEVPLAAALRSSASAFVPDLPRGAVADSQDVCCLAVLFGGGPSELDSASELTAADCREPMLLTSARAQQLREKVAAVLRCSAAELRCFEGDPVVRIFGCACEVWYRPKQLDDSGKCQSQEGQFIWPWPSNQFAVAFTGLGTRPPLQRPQGPEDADAARGDTPTAAGQSLTQRLALAAASLRSPGSRGRLQHPRAVRGALKAHGVAARFACALALPVGLSGADGREALDEALGIELLATAAKYTVRHLLSLQQASRSSFPIGVVEDTPSAMETISHTQLESLDSTEALDAPEVFGIGSEPPIPPMRPSSPSARARGPAAPAAAPVVPCPSRALEAEVEHLIGALQVHPEIGRSSVKAPGADRSAAVRLALLQVAFWVRLAAAAWELKVWWPTSTPESTGHLGGKDEEPLVSPRSVGSTASSLQVMAKGSDDEPWEQALAALGRRLLRAAWRVPRSLLRSTSAQLQLELVGNVLRKARLPADSALWAVPLIEIPAIPRAARDLPLAVAQSGAKMTGVVRHAFFRTKGPLSFEDACVQSLDAGLACCRANQGERVDEGLAGESGPLSSADADNHHHNNNSNNKNNYNNNSSNNNSSNSNNNSSPLSSASERLAAELLAGRDLALGGRWLSRPSRGPGWRLRTATGHDGLCKAPGQAVGTPAPSAGLADHKAAKGKKSSAGLCQPGVGRSLALLLQVTRSVVEKDDGAFHQQRAQRARDLLRFAKWLLLAAVRESSPPRGDRDVDGADVAEGGAREQQQSSCDAPEPPNEGVKLEAALAAVSQALSAAAALLGDLAGQCPPELLASLWTLRGYVCEKQGNVENCFVEYLQALAAVDEAWGDPRKSGGRGHPFALLLTWKLGLISYGRGDLKSVDKFADYFRSLVLSFGEDSPFVWGPPALAPEIVSKAGPDFPQSLGDDDSTVARLLWVSEASLWLDDDDGLWAWWRRHDILDFGGEGASAPALLALASGIPPVPSTGVVRVSRERGVASPSSEGIVGPDMQEVRRGTVFAFGSNELGQLGIGPPQTGRKLQQIPTTFPFSTNGPASSVRGSDLAWTGRPVRVMALKESRVQDIACGESHCLALDAEGQLFAWGSDDCHQVGGDAVEAVSSASLHSLDASRPTFTGCPAVHLPRRVFAAEVKQPLRFAAVACGAQFSLALDSSGFVWAWGAGEGGVLGLGVAGLSGRRAPERLG</sequence>
<organism evidence="3 4">
    <name type="scientific">Polarella glacialis</name>
    <name type="common">Dinoflagellate</name>
    <dbReference type="NCBI Taxonomy" id="89957"/>
    <lineage>
        <taxon>Eukaryota</taxon>
        <taxon>Sar</taxon>
        <taxon>Alveolata</taxon>
        <taxon>Dinophyceae</taxon>
        <taxon>Suessiales</taxon>
        <taxon>Suessiaceae</taxon>
        <taxon>Polarella</taxon>
    </lineage>
</organism>
<dbReference type="Proteomes" id="UP000654075">
    <property type="component" value="Unassembled WGS sequence"/>
</dbReference>
<gene>
    <name evidence="3" type="ORF">PGLA1383_LOCUS34761</name>
</gene>
<evidence type="ECO:0000313" key="3">
    <source>
        <dbReference type="EMBL" id="CAE8617097.1"/>
    </source>
</evidence>